<accession>A0ABX1DR85</accession>
<protein>
    <submittedName>
        <fullName evidence="1">Uncharacterized protein</fullName>
    </submittedName>
</protein>
<evidence type="ECO:0000313" key="2">
    <source>
        <dbReference type="Proteomes" id="UP000704467"/>
    </source>
</evidence>
<organism evidence="1 2">
    <name type="scientific">Brucella haematophila</name>
    <dbReference type="NCBI Taxonomy" id="419474"/>
    <lineage>
        <taxon>Bacteria</taxon>
        <taxon>Pseudomonadati</taxon>
        <taxon>Pseudomonadota</taxon>
        <taxon>Alphaproteobacteria</taxon>
        <taxon>Hyphomicrobiales</taxon>
        <taxon>Brucellaceae</taxon>
        <taxon>Brucella/Ochrobactrum group</taxon>
        <taxon>Brucella</taxon>
    </lineage>
</organism>
<dbReference type="EMBL" id="JAAVLN010000006">
    <property type="protein sequence ID" value="NKC05451.1"/>
    <property type="molecule type" value="Genomic_DNA"/>
</dbReference>
<evidence type="ECO:0000313" key="1">
    <source>
        <dbReference type="EMBL" id="NKC05451.1"/>
    </source>
</evidence>
<name>A0ABX1DR85_9HYPH</name>
<sequence>MLPVAVLADYNENTSKLEGATLIRSSTAMADLLSVDTRLLPAHGRTWAIFNTTEAAQGAIGRTILQRIRRALRARQQSERPSIFERRRCPSGLGKHAACRA</sequence>
<dbReference type="Proteomes" id="UP000704467">
    <property type="component" value="Unassembled WGS sequence"/>
</dbReference>
<proteinExistence type="predicted"/>
<gene>
    <name evidence="1" type="ORF">HED55_27115</name>
</gene>
<keyword evidence="2" id="KW-1185">Reference proteome</keyword>
<comment type="caution">
    <text evidence="1">The sequence shown here is derived from an EMBL/GenBank/DDBJ whole genome shotgun (WGS) entry which is preliminary data.</text>
</comment>
<reference evidence="1 2" key="1">
    <citation type="submission" date="2020-03" db="EMBL/GenBank/DDBJ databases">
        <title>Whole genome sequencing of clinical and environmental type strains of Ochrobactrum.</title>
        <authorList>
            <person name="Dharne M."/>
        </authorList>
    </citation>
    <scope>NUCLEOTIDE SEQUENCE [LARGE SCALE GENOMIC DNA]</scope>
    <source>
        <strain evidence="1 2">CIP 109452</strain>
    </source>
</reference>